<gene>
    <name evidence="1" type="ORF">KM92DES2_10822</name>
</gene>
<name>A0A212JB76_9BACT</name>
<reference evidence="1" key="1">
    <citation type="submission" date="2016-04" db="EMBL/GenBank/DDBJ databases">
        <authorList>
            <person name="Evans L.H."/>
            <person name="Alamgir A."/>
            <person name="Owens N."/>
            <person name="Weber N.D."/>
            <person name="Virtaneva K."/>
            <person name="Barbian K."/>
            <person name="Babar A."/>
            <person name="Rosenke K."/>
        </authorList>
    </citation>
    <scope>NUCLEOTIDE SEQUENCE</scope>
    <source>
        <strain evidence="1">92-2</strain>
    </source>
</reference>
<evidence type="ECO:0000313" key="1">
    <source>
        <dbReference type="EMBL" id="SBV96666.1"/>
    </source>
</evidence>
<organism evidence="1">
    <name type="scientific">uncultured Desulfovibrio sp</name>
    <dbReference type="NCBI Taxonomy" id="167968"/>
    <lineage>
        <taxon>Bacteria</taxon>
        <taxon>Pseudomonadati</taxon>
        <taxon>Thermodesulfobacteriota</taxon>
        <taxon>Desulfovibrionia</taxon>
        <taxon>Desulfovibrionales</taxon>
        <taxon>Desulfovibrionaceae</taxon>
        <taxon>Desulfovibrio</taxon>
        <taxon>environmental samples</taxon>
    </lineage>
</organism>
<protein>
    <submittedName>
        <fullName evidence="1">Uncharacterized protein</fullName>
    </submittedName>
</protein>
<proteinExistence type="predicted"/>
<dbReference type="AlphaFoldDB" id="A0A212JB76"/>
<dbReference type="EMBL" id="FLUP01000001">
    <property type="protein sequence ID" value="SBV96666.1"/>
    <property type="molecule type" value="Genomic_DNA"/>
</dbReference>
<sequence length="88" mass="9919">MYLGGCTGFQSMRQSGLHRRIAIPPEVAVFGRACYAIFCDNCYGKPCYISSGWMLDPNKQLITLVISERIYACLIWILVYKINCGTQS</sequence>
<accession>A0A212JB76</accession>